<dbReference type="FunFam" id="3.40.449.10:FF:000001">
    <property type="entry name" value="Phosphoenolpyruvate carboxykinase (ATP)"/>
    <property type="match status" value="1"/>
</dbReference>
<evidence type="ECO:0000256" key="3">
    <source>
        <dbReference type="ARBA" id="ARBA00012363"/>
    </source>
</evidence>
<evidence type="ECO:0000256" key="2">
    <source>
        <dbReference type="ARBA" id="ARBA00006052"/>
    </source>
</evidence>
<evidence type="ECO:0000256" key="1">
    <source>
        <dbReference type="ARBA" id="ARBA00004742"/>
    </source>
</evidence>
<dbReference type="Gene3D" id="3.90.228.20">
    <property type="match status" value="1"/>
</dbReference>
<evidence type="ECO:0000256" key="10">
    <source>
        <dbReference type="ARBA" id="ARBA00023211"/>
    </source>
</evidence>
<dbReference type="Proteomes" id="UP000293637">
    <property type="component" value="Unassembled WGS sequence"/>
</dbReference>
<keyword evidence="11 13" id="KW-0456">Lyase</keyword>
<dbReference type="GO" id="GO:0006094">
    <property type="term" value="P:gluconeogenesis"/>
    <property type="evidence" value="ECO:0007669"/>
    <property type="project" value="UniProtKB-UniRule"/>
</dbReference>
<evidence type="ECO:0000256" key="12">
    <source>
        <dbReference type="ARBA" id="ARBA00047371"/>
    </source>
</evidence>
<comment type="catalytic activity">
    <reaction evidence="12 13">
        <text>oxaloacetate + ATP = phosphoenolpyruvate + ADP + CO2</text>
        <dbReference type="Rhea" id="RHEA:18617"/>
        <dbReference type="ChEBI" id="CHEBI:16452"/>
        <dbReference type="ChEBI" id="CHEBI:16526"/>
        <dbReference type="ChEBI" id="CHEBI:30616"/>
        <dbReference type="ChEBI" id="CHEBI:58702"/>
        <dbReference type="ChEBI" id="CHEBI:456216"/>
        <dbReference type="EC" id="4.1.1.49"/>
    </reaction>
</comment>
<name>A0A4Q9WBX3_STALU</name>
<feature type="binding site" evidence="13">
    <location>
        <position position="58"/>
    </location>
    <ligand>
        <name>substrate</name>
    </ligand>
</feature>
<dbReference type="SUPFAM" id="SSF68923">
    <property type="entry name" value="PEP carboxykinase N-terminal domain"/>
    <property type="match status" value="1"/>
</dbReference>
<dbReference type="EMBL" id="SCHB01000006">
    <property type="protein sequence ID" value="TBW71738.1"/>
    <property type="molecule type" value="Genomic_DNA"/>
</dbReference>
<dbReference type="AlphaFoldDB" id="A0A4Q9WBX3"/>
<keyword evidence="14" id="KW-0418">Kinase</keyword>
<feature type="binding site" evidence="13">
    <location>
        <begin position="236"/>
        <end position="244"/>
    </location>
    <ligand>
        <name>ATP</name>
        <dbReference type="ChEBI" id="CHEBI:30616"/>
    </ligand>
</feature>
<protein>
    <recommendedName>
        <fullName evidence="3 13">Phosphoenolpyruvate carboxykinase (ATP)</fullName>
        <shortName evidence="13">PCK</shortName>
        <shortName evidence="13">PEP carboxykinase</shortName>
        <shortName evidence="13">PEPCK</shortName>
        <ecNumber evidence="3 13">4.1.1.49</ecNumber>
    </recommendedName>
</protein>
<dbReference type="GO" id="GO:0005524">
    <property type="term" value="F:ATP binding"/>
    <property type="evidence" value="ECO:0007669"/>
    <property type="project" value="UniProtKB-UniRule"/>
</dbReference>
<dbReference type="RefSeq" id="WP_002492597.1">
    <property type="nucleotide sequence ID" value="NZ_AP021848.1"/>
</dbReference>
<evidence type="ECO:0000256" key="5">
    <source>
        <dbReference type="ARBA" id="ARBA00022490"/>
    </source>
</evidence>
<evidence type="ECO:0000256" key="11">
    <source>
        <dbReference type="ARBA" id="ARBA00023239"/>
    </source>
</evidence>
<dbReference type="InterPro" id="IPR013035">
    <property type="entry name" value="PEP_carboxykinase_C"/>
</dbReference>
<evidence type="ECO:0000313" key="15">
    <source>
        <dbReference type="Proteomes" id="UP000293637"/>
    </source>
</evidence>
<dbReference type="PANTHER" id="PTHR30031">
    <property type="entry name" value="PHOSPHOENOLPYRUVATE CARBOXYKINASE ATP"/>
    <property type="match status" value="1"/>
</dbReference>
<evidence type="ECO:0000256" key="4">
    <source>
        <dbReference type="ARBA" id="ARBA00022432"/>
    </source>
</evidence>
<feature type="binding site" evidence="13">
    <location>
        <position position="220"/>
    </location>
    <ligand>
        <name>ATP</name>
        <dbReference type="ChEBI" id="CHEBI:30616"/>
    </ligand>
</feature>
<dbReference type="PROSITE" id="PS00532">
    <property type="entry name" value="PEPCK_ATP"/>
    <property type="match status" value="1"/>
</dbReference>
<proteinExistence type="inferred from homology"/>
<comment type="function">
    <text evidence="13">Involved in the gluconeogenesis. Catalyzes the conversion of oxaloacetate (OAA) to phosphoenolpyruvate (PEP) through direct phosphoryl transfer between the nucleoside triphosphate and OAA.</text>
</comment>
<dbReference type="CDD" id="cd00484">
    <property type="entry name" value="PEPCK_ATP"/>
    <property type="match status" value="1"/>
</dbReference>
<dbReference type="GO" id="GO:0005829">
    <property type="term" value="C:cytosol"/>
    <property type="evidence" value="ECO:0007669"/>
    <property type="project" value="TreeGrafter"/>
</dbReference>
<dbReference type="Pfam" id="PF01293">
    <property type="entry name" value="PEPCK_ATP"/>
    <property type="match status" value="1"/>
</dbReference>
<comment type="subcellular location">
    <subcellularLocation>
        <location evidence="13">Cytoplasm</location>
    </subcellularLocation>
</comment>
<dbReference type="Gene3D" id="3.40.449.10">
    <property type="entry name" value="Phosphoenolpyruvate Carboxykinase, domain 1"/>
    <property type="match status" value="1"/>
</dbReference>
<dbReference type="Gene3D" id="2.170.8.10">
    <property type="entry name" value="Phosphoenolpyruvate Carboxykinase, domain 2"/>
    <property type="match status" value="1"/>
</dbReference>
<dbReference type="NCBIfam" id="TIGR00224">
    <property type="entry name" value="pckA"/>
    <property type="match status" value="1"/>
</dbReference>
<sequence>MSINTYSETSKIKHLLEKETTLFQLSTTQLYNKILENNEGELTELGAINASTGKYTGRSPKDKFIVTEPSYKDNIDWGDVNQPIDEETFLNLYHKVLDYLDERNELYVFNGYAGSDKDTQLKLTVINELAWHNLFAHNMFIRPESKDEAIKIKPNFTVVSAPHFKADPDIDGTKSETFVIISFKHKTILIGGTEYAGEMKKGIFSVMNYLLPMQDIMSMHCSANVGAKGDVALFFGLSGTGKTTLSAAADRKLIGDDEHGWNKNGIFNIEGGCYAKAINLSKEKEPQIYDAIKYGTILENTVVHEDGSVDFDDNRYTENTRAAYPIHHIDNIVLPSKAAHPNTIIFLTADAFGVLPPISKLTKSQAMYHFLSGFTSKLAGTERGITEPEPSFSTCFGAPFLPLNPTVYADLLGALIDEHNVDVYLVNTGWTGGKYGVGRRISLHYTRQMVNQAITGQLKNTEYIKDDMFGLYIPTEIEDVPKTILQPINAWNDPDKYRTQAQDLIKRFEHNFEKFGSEVAEIAQSGGFNK</sequence>
<keyword evidence="8 13" id="KW-0210">Decarboxylase</keyword>
<feature type="binding site" evidence="13">
    <location>
        <begin position="440"/>
        <end position="441"/>
    </location>
    <ligand>
        <name>ATP</name>
        <dbReference type="ChEBI" id="CHEBI:30616"/>
    </ligand>
</feature>
<dbReference type="FunFam" id="2.170.8.10:FF:000001">
    <property type="entry name" value="Phosphoenolpyruvate carboxykinase (ATP)"/>
    <property type="match status" value="1"/>
</dbReference>
<keyword evidence="5 13" id="KW-0963">Cytoplasm</keyword>
<dbReference type="InterPro" id="IPR015994">
    <property type="entry name" value="PEPCK_ATP_CS"/>
</dbReference>
<gene>
    <name evidence="13 14" type="primary">pckA</name>
    <name evidence="14" type="ORF">EQ812_09670</name>
</gene>
<comment type="caution">
    <text evidence="14">The sequence shown here is derived from an EMBL/GenBank/DDBJ whole genome shotgun (WGS) entry which is preliminary data.</text>
</comment>
<feature type="binding site" evidence="13">
    <location>
        <position position="285"/>
    </location>
    <ligand>
        <name>ATP</name>
        <dbReference type="ChEBI" id="CHEBI:30616"/>
    </ligand>
</feature>
<feature type="binding site" evidence="13">
    <location>
        <position position="195"/>
    </location>
    <ligand>
        <name>substrate</name>
    </ligand>
</feature>
<organism evidence="14 15">
    <name type="scientific">Staphylococcus lugdunensis</name>
    <dbReference type="NCBI Taxonomy" id="28035"/>
    <lineage>
        <taxon>Bacteria</taxon>
        <taxon>Bacillati</taxon>
        <taxon>Bacillota</taxon>
        <taxon>Bacilli</taxon>
        <taxon>Bacillales</taxon>
        <taxon>Staphylococcaceae</taxon>
        <taxon>Staphylococcus</taxon>
    </lineage>
</organism>
<dbReference type="SUPFAM" id="SSF53795">
    <property type="entry name" value="PEP carboxykinase-like"/>
    <property type="match status" value="1"/>
</dbReference>
<dbReference type="NCBIfam" id="NF006821">
    <property type="entry name" value="PRK09344.1-3"/>
    <property type="match status" value="1"/>
</dbReference>
<comment type="similarity">
    <text evidence="2 13">Belongs to the phosphoenolpyruvate carboxykinase (ATP) family.</text>
</comment>
<dbReference type="GO" id="GO:0004612">
    <property type="term" value="F:phosphoenolpyruvate carboxykinase (ATP) activity"/>
    <property type="evidence" value="ECO:0007669"/>
    <property type="project" value="UniProtKB-UniRule"/>
</dbReference>
<feature type="binding site" evidence="13">
    <location>
        <position position="220"/>
    </location>
    <ligand>
        <name>Mn(2+)</name>
        <dbReference type="ChEBI" id="CHEBI:29035"/>
    </ligand>
</feature>
<keyword evidence="7 13" id="KW-0547">Nucleotide-binding</keyword>
<evidence type="ECO:0000256" key="7">
    <source>
        <dbReference type="ARBA" id="ARBA00022741"/>
    </source>
</evidence>
<dbReference type="NCBIfam" id="NF006820">
    <property type="entry name" value="PRK09344.1-2"/>
    <property type="match status" value="1"/>
</dbReference>
<reference evidence="14 15" key="1">
    <citation type="journal article" date="2019" name="Sci. Transl. Med.">
        <title>Quorum sensing between bacterial species on the skin protects against epidermal injury in atopic dermatitis.</title>
        <authorList>
            <person name="Williams M.R."/>
        </authorList>
    </citation>
    <scope>NUCLEOTIDE SEQUENCE [LARGE SCALE GENOMIC DNA]</scope>
    <source>
        <strain evidence="14 15">E7</strain>
    </source>
</reference>
<feature type="binding site" evidence="13">
    <location>
        <position position="257"/>
    </location>
    <ligand>
        <name>Mn(2+)</name>
        <dbReference type="ChEBI" id="CHEBI:29035"/>
    </ligand>
</feature>
<dbReference type="EC" id="4.1.1.49" evidence="3 13"/>
<accession>A0A4Q9WBX3</accession>
<evidence type="ECO:0000256" key="13">
    <source>
        <dbReference type="HAMAP-Rule" id="MF_00453"/>
    </source>
</evidence>
<keyword evidence="4 13" id="KW-0312">Gluconeogenesis</keyword>
<comment type="cofactor">
    <cofactor evidence="13">
        <name>Mn(2+)</name>
        <dbReference type="ChEBI" id="CHEBI:29035"/>
    </cofactor>
    <text evidence="13">Binds 1 Mn(2+) ion per subunit.</text>
</comment>
<dbReference type="HAMAP" id="MF_00453">
    <property type="entry name" value="PEPCK_ATP"/>
    <property type="match status" value="1"/>
</dbReference>
<evidence type="ECO:0000256" key="6">
    <source>
        <dbReference type="ARBA" id="ARBA00022723"/>
    </source>
</evidence>
<dbReference type="GO" id="GO:0016301">
    <property type="term" value="F:kinase activity"/>
    <property type="evidence" value="ECO:0007669"/>
    <property type="project" value="UniProtKB-KW"/>
</dbReference>
<feature type="binding site" evidence="13">
    <location>
        <position position="201"/>
    </location>
    <ligand>
        <name>Mn(2+)</name>
        <dbReference type="ChEBI" id="CHEBI:29035"/>
    </ligand>
</feature>
<dbReference type="InterPro" id="IPR001272">
    <property type="entry name" value="PEP_carboxykinase_ATP"/>
</dbReference>
<comment type="pathway">
    <text evidence="1 13">Carbohydrate biosynthesis; gluconeogenesis.</text>
</comment>
<feature type="binding site" evidence="13">
    <location>
        <position position="446"/>
    </location>
    <ligand>
        <name>ATP</name>
        <dbReference type="ChEBI" id="CHEBI:30616"/>
    </ligand>
</feature>
<feature type="binding site" evidence="13">
    <location>
        <position position="321"/>
    </location>
    <ligand>
        <name>substrate</name>
    </ligand>
</feature>
<feature type="binding site" evidence="13">
    <location>
        <position position="201"/>
    </location>
    <ligand>
        <name>substrate</name>
    </ligand>
</feature>
<keyword evidence="6 13" id="KW-0479">Metal-binding</keyword>
<feature type="binding site" evidence="13">
    <location>
        <position position="201"/>
    </location>
    <ligand>
        <name>ATP</name>
        <dbReference type="ChEBI" id="CHEBI:30616"/>
    </ligand>
</feature>
<dbReference type="UniPathway" id="UPA00138"/>
<keyword evidence="10 13" id="KW-0464">Manganese</keyword>
<keyword evidence="14" id="KW-0808">Transferase</keyword>
<evidence type="ECO:0000256" key="9">
    <source>
        <dbReference type="ARBA" id="ARBA00022840"/>
    </source>
</evidence>
<dbReference type="InterPro" id="IPR008210">
    <property type="entry name" value="PEP_carboxykinase_N"/>
</dbReference>
<keyword evidence="9 13" id="KW-0067">ATP-binding</keyword>
<dbReference type="GO" id="GO:0046872">
    <property type="term" value="F:metal ion binding"/>
    <property type="evidence" value="ECO:0007669"/>
    <property type="project" value="UniProtKB-KW"/>
</dbReference>
<evidence type="ECO:0000256" key="8">
    <source>
        <dbReference type="ARBA" id="ARBA00022793"/>
    </source>
</evidence>
<evidence type="ECO:0000313" key="14">
    <source>
        <dbReference type="EMBL" id="TBW71738.1"/>
    </source>
</evidence>
<dbReference type="PIRSF" id="PIRSF006294">
    <property type="entry name" value="PEP_crbxkin"/>
    <property type="match status" value="1"/>
</dbReference>
<dbReference type="PANTHER" id="PTHR30031:SF0">
    <property type="entry name" value="PHOSPHOENOLPYRUVATE CARBOXYKINASE (ATP)"/>
    <property type="match status" value="1"/>
</dbReference>
<feature type="binding site" evidence="13">
    <location>
        <position position="321"/>
    </location>
    <ligand>
        <name>ATP</name>
        <dbReference type="ChEBI" id="CHEBI:30616"/>
    </ligand>
</feature>
<keyword evidence="14" id="KW-0670">Pyruvate</keyword>
<dbReference type="GeneID" id="58089444"/>